<dbReference type="CDD" id="cd00882">
    <property type="entry name" value="Ras_like_GTPase"/>
    <property type="match status" value="1"/>
</dbReference>
<keyword evidence="5" id="KW-1185">Reference proteome</keyword>
<proteinExistence type="predicted"/>
<gene>
    <name evidence="4" type="ORF">MGAL_10B024733</name>
</gene>
<accession>A0A8B6E7V4</accession>
<keyword evidence="2" id="KW-0175">Coiled coil</keyword>
<dbReference type="Gene3D" id="4.10.830.40">
    <property type="match status" value="1"/>
</dbReference>
<dbReference type="Pfam" id="PF01926">
    <property type="entry name" value="MMR_HSR1"/>
    <property type="match status" value="1"/>
</dbReference>
<feature type="domain" description="B box-type" evidence="3">
    <location>
        <begin position="169"/>
        <end position="216"/>
    </location>
</feature>
<dbReference type="SUPFAM" id="SSF52540">
    <property type="entry name" value="P-loop containing nucleoside triphosphate hydrolases"/>
    <property type="match status" value="2"/>
</dbReference>
<dbReference type="CDD" id="cd00063">
    <property type="entry name" value="FN3"/>
    <property type="match status" value="1"/>
</dbReference>
<keyword evidence="1" id="KW-0479">Metal-binding</keyword>
<dbReference type="Proteomes" id="UP000596742">
    <property type="component" value="Unassembled WGS sequence"/>
</dbReference>
<reference evidence="4" key="1">
    <citation type="submission" date="2018-11" db="EMBL/GenBank/DDBJ databases">
        <authorList>
            <person name="Alioto T."/>
            <person name="Alioto T."/>
        </authorList>
    </citation>
    <scope>NUCLEOTIDE SEQUENCE</scope>
</reference>
<organism evidence="4 5">
    <name type="scientific">Mytilus galloprovincialis</name>
    <name type="common">Mediterranean mussel</name>
    <dbReference type="NCBI Taxonomy" id="29158"/>
    <lineage>
        <taxon>Eukaryota</taxon>
        <taxon>Metazoa</taxon>
        <taxon>Spiralia</taxon>
        <taxon>Lophotrochozoa</taxon>
        <taxon>Mollusca</taxon>
        <taxon>Bivalvia</taxon>
        <taxon>Autobranchia</taxon>
        <taxon>Pteriomorphia</taxon>
        <taxon>Mytilida</taxon>
        <taxon>Mytiloidea</taxon>
        <taxon>Mytilidae</taxon>
        <taxon>Mytilinae</taxon>
        <taxon>Mytilus</taxon>
    </lineage>
</organism>
<dbReference type="InterPro" id="IPR006073">
    <property type="entry name" value="GTP-bd"/>
</dbReference>
<dbReference type="Gene3D" id="2.60.40.10">
    <property type="entry name" value="Immunoglobulins"/>
    <property type="match status" value="1"/>
</dbReference>
<dbReference type="EMBL" id="UYJE01004651">
    <property type="protein sequence ID" value="VDI30102.1"/>
    <property type="molecule type" value="Genomic_DNA"/>
</dbReference>
<evidence type="ECO:0000313" key="4">
    <source>
        <dbReference type="EMBL" id="VDI30102.1"/>
    </source>
</evidence>
<feature type="domain" description="B box-type" evidence="3">
    <location>
        <begin position="422"/>
        <end position="467"/>
    </location>
</feature>
<sequence length="1178" mass="135742">MAGHKTQKLFKNHEGLTIADVLPSSDHCEPCYEKQQDVYPVSNCEECEEYFCKTCTIMHNSQKQNKGHTIKQLPRPLSCDPCSSNDTEKVATAYCLECEDPEPMCNDCSDQHKRMKKTKNHKMSKNKLTLNLKFSVTEKTQDNIQNGSYVSENQIQGIGEQEQESDTMQQCEPCLGKNKNEYAKYYCTDCVEYYCEHCVAGHRAQKSFKNHNVLTIQDILPVIDHCEPCFEKKKNVHPVNRCEDCNEYLCESCTTVHCSQRQNKGHAINALPRSLLCDPCAANNTNTTATAFCLDCEDPEPLCDDCVIQHKLMKKTKNHKINKDKFTLFLKFNPKEEKMGSAIHNKSETDAQIPDTNIQVKDIELQCEPCGNRGKPKSAKYFCNDCKERYCKTCMNKHMISKNTKDHRINNVPQDEHYIDNCDHCKYIDIISFANYICNNCKENLCVDCTKIHNSQSISRDHRIQVISERIVYVPCAICCELGEESQATCYCLNCEIPEPLCLSCADEHNSMKRNKNHQLSMEVCKFIKRKDEDVSITDLSIKQNKKEQELNQENHRDVKDHLVEDKVQTPDKPYVTEEENKSDHIILKWEHKVDLGVDDFYQIVMKQYPHGKWNVFPKPIPYICRFVKIDGLKAMTSYVFKVRVANVEMGKEGKPENNTKEKTIMIVGATGSGKSTLINGMANYVMGVTWEDPFRFTLIHLENCELERYGDEALSHTEWITCYTIYSNVASRIDYTINFIDTPGFGDIRGLKQDTKIVSQIRDLFTAKDSKGVSTLDAVCFILKAPDARLTTTQKYIFESILALFGNDIKNNICTLVTFADGEKPPVLAALAALNDKPLPYETYFEFNNSALFANNRTDSKSNLSPFFWEMGMKSCRDFFQSLFSFQTKSLLLTSEVLKKRLKLENTIKHLQEEIDLGLSKINHLEQQVVIFTKYKQEIHDNENFEFEVEENKMEKIDISGQGIYTTNCLTCNFTCHDSCVYANNSELANCPAMGTDGNCTVCPKYCSWKQHSNVPYVFKWYTQKVKQTNSEMKDKYQRANQNKMSQEEVLEEMHEDIKILEVGIQFKVEEITEYGNSLKEIALRPDPLSTVQYIEQMIESEMQEKKSGFNHRVELLQQCKKRAEIGKTCQIFKHRLRDTRASMKASNASDKNKRSYKVDNNMFKKVKEKFKQIKFG</sequence>
<dbReference type="Gene3D" id="3.30.160.60">
    <property type="entry name" value="Classic Zinc Finger"/>
    <property type="match status" value="1"/>
</dbReference>
<evidence type="ECO:0000313" key="5">
    <source>
        <dbReference type="Proteomes" id="UP000596742"/>
    </source>
</evidence>
<dbReference type="Gene3D" id="3.40.50.300">
    <property type="entry name" value="P-loop containing nucleotide triphosphate hydrolases"/>
    <property type="match status" value="1"/>
</dbReference>
<dbReference type="InterPro" id="IPR003961">
    <property type="entry name" value="FN3_dom"/>
</dbReference>
<comment type="caution">
    <text evidence="4">The sequence shown here is derived from an EMBL/GenBank/DDBJ whole genome shotgun (WGS) entry which is preliminary data.</text>
</comment>
<dbReference type="CDD" id="cd19757">
    <property type="entry name" value="Bbox1"/>
    <property type="match status" value="3"/>
</dbReference>
<dbReference type="GO" id="GO:0005525">
    <property type="term" value="F:GTP binding"/>
    <property type="evidence" value="ECO:0007669"/>
    <property type="project" value="InterPro"/>
</dbReference>
<dbReference type="SUPFAM" id="SSF49265">
    <property type="entry name" value="Fibronectin type III"/>
    <property type="match status" value="1"/>
</dbReference>
<feature type="domain" description="B box-type" evidence="3">
    <location>
        <begin position="370"/>
        <end position="412"/>
    </location>
</feature>
<dbReference type="InterPro" id="IPR036116">
    <property type="entry name" value="FN3_sf"/>
</dbReference>
<dbReference type="PROSITE" id="PS50119">
    <property type="entry name" value="ZF_BBOX"/>
    <property type="match status" value="3"/>
</dbReference>
<evidence type="ECO:0000256" key="2">
    <source>
        <dbReference type="SAM" id="Coils"/>
    </source>
</evidence>
<dbReference type="InterPro" id="IPR000315">
    <property type="entry name" value="Znf_B-box"/>
</dbReference>
<feature type="coiled-coil region" evidence="2">
    <location>
        <begin position="1024"/>
        <end position="1058"/>
    </location>
</feature>
<dbReference type="SMART" id="SM00336">
    <property type="entry name" value="BBOX"/>
    <property type="match status" value="6"/>
</dbReference>
<dbReference type="PANTHER" id="PTHR32046:SF14">
    <property type="match status" value="1"/>
</dbReference>
<dbReference type="InterPro" id="IPR027417">
    <property type="entry name" value="P-loop_NTPase"/>
</dbReference>
<dbReference type="GO" id="GO:0008270">
    <property type="term" value="F:zinc ion binding"/>
    <property type="evidence" value="ECO:0007669"/>
    <property type="project" value="UniProtKB-KW"/>
</dbReference>
<dbReference type="PANTHER" id="PTHR32046">
    <property type="entry name" value="G DOMAIN-CONTAINING PROTEIN"/>
    <property type="match status" value="1"/>
</dbReference>
<dbReference type="AlphaFoldDB" id="A0A8B6E7V4"/>
<dbReference type="OrthoDB" id="6103492at2759"/>
<protein>
    <recommendedName>
        <fullName evidence="3">B box-type domain-containing protein</fullName>
    </recommendedName>
</protein>
<name>A0A8B6E7V4_MYTGA</name>
<dbReference type="InterPro" id="IPR013783">
    <property type="entry name" value="Ig-like_fold"/>
</dbReference>
<keyword evidence="1" id="KW-0863">Zinc-finger</keyword>
<evidence type="ECO:0000259" key="3">
    <source>
        <dbReference type="PROSITE" id="PS50119"/>
    </source>
</evidence>
<feature type="coiled-coil region" evidence="2">
    <location>
        <begin position="895"/>
        <end position="929"/>
    </location>
</feature>
<keyword evidence="1" id="KW-0862">Zinc</keyword>
<evidence type="ECO:0000256" key="1">
    <source>
        <dbReference type="PROSITE-ProRule" id="PRU00024"/>
    </source>
</evidence>